<protein>
    <recommendedName>
        <fullName evidence="1">Nuclease associated modular domain-containing protein</fullName>
    </recommendedName>
</protein>
<dbReference type="AlphaFoldDB" id="A0A7S1TIM1"/>
<feature type="domain" description="Nuclease associated modular" evidence="1">
    <location>
        <begin position="81"/>
        <end position="97"/>
    </location>
</feature>
<organism evidence="2">
    <name type="scientific">Compsopogon caeruleus</name>
    <dbReference type="NCBI Taxonomy" id="31354"/>
    <lineage>
        <taxon>Eukaryota</taxon>
        <taxon>Rhodophyta</taxon>
        <taxon>Compsopogonophyceae</taxon>
        <taxon>Compsopogonales</taxon>
        <taxon>Compsopogonaceae</taxon>
        <taxon>Compsopogon</taxon>
    </lineage>
</organism>
<dbReference type="Gene3D" id="1.10.10.1460">
    <property type="match status" value="2"/>
</dbReference>
<dbReference type="GO" id="GO:0003677">
    <property type="term" value="F:DNA binding"/>
    <property type="evidence" value="ECO:0007669"/>
    <property type="project" value="InterPro"/>
</dbReference>
<evidence type="ECO:0000313" key="2">
    <source>
        <dbReference type="EMBL" id="CAD9237576.1"/>
    </source>
</evidence>
<dbReference type="EMBL" id="HBGH01017483">
    <property type="protein sequence ID" value="CAD9237576.1"/>
    <property type="molecule type" value="Transcribed_RNA"/>
</dbReference>
<name>A0A7S1TIM1_9RHOD</name>
<dbReference type="InterPro" id="IPR003611">
    <property type="entry name" value="NUMOD3"/>
</dbReference>
<feature type="domain" description="Nuclease associated modular" evidence="1">
    <location>
        <begin position="1"/>
        <end position="15"/>
    </location>
</feature>
<accession>A0A7S1TIM1</accession>
<feature type="domain" description="Nuclease associated modular" evidence="1">
    <location>
        <begin position="40"/>
        <end position="56"/>
    </location>
</feature>
<dbReference type="Pfam" id="PF07460">
    <property type="entry name" value="NUMOD3"/>
    <property type="match status" value="1"/>
</dbReference>
<evidence type="ECO:0000259" key="1">
    <source>
        <dbReference type="SMART" id="SM00496"/>
    </source>
</evidence>
<feature type="domain" description="Nuclease associated modular" evidence="1">
    <location>
        <begin position="64"/>
        <end position="80"/>
    </location>
</feature>
<proteinExistence type="predicted"/>
<dbReference type="SMART" id="SM00496">
    <property type="entry name" value="IENR2"/>
    <property type="match status" value="4"/>
</dbReference>
<gene>
    <name evidence="2" type="ORF">CCAE0312_LOCUS9675</name>
</gene>
<reference evidence="2" key="1">
    <citation type="submission" date="2021-01" db="EMBL/GenBank/DDBJ databases">
        <authorList>
            <person name="Corre E."/>
            <person name="Pelletier E."/>
            <person name="Niang G."/>
            <person name="Scheremetjew M."/>
            <person name="Finn R."/>
            <person name="Kale V."/>
            <person name="Holt S."/>
            <person name="Cochrane G."/>
            <person name="Meng A."/>
            <person name="Brown T."/>
            <person name="Cohen L."/>
        </authorList>
    </citation>
    <scope>NUCLEOTIDE SEQUENCE</scope>
    <source>
        <strain evidence="2">SAG 36.94</strain>
    </source>
</reference>
<sequence length="364" mass="41424">MVRSEETKRKIAEAMLGKVKSKEERMRISATMKGRVPWNKGKQMSEETKLRMSEARNALAPWNKGRELSELHRRRIGMALTGRVVSEGTRKLLQIARRMPSDSVLAGGNSNAAKDAPGKGGFPLVATEDIHSYIALRRSLQGWSEGFKNSMGRRPTLADVRRLAPLEIIRKFEEYSEMRNRLRGLTTDVVGVVNPESIPADAPGARRWNSLELVVEEESEPRRLEPSGFLSVNERDLHTSQAPDGRLSAADYRLIGRYRLMETHDIHSFIHLRREVKLWSRGFQEQHGRIPAFSDAFESDDLNIREKCIRYLRLRDKIVGLVREVYDDPVEDLDKFLEVSERAKEALKALRGGQDSLQAEGRGL</sequence>